<sequence>MAYHKETELLPDLTLRFGEKRLVVASKVPMRAVSSAILMGGLQPEVRCILNMTVDKGYNCRDPVADLKHEVDKLGLPPQTVGMMTAVDVSKATVAIETAYTNDSGGSIGTGCDSLRVAAIVTAGISNAWRVGTWPSYLGQSLPSDLNPYPPGTVNIIVLVDGGLAEAAMVNAVMTGTEAKTAVFHERNIRCRQSGAIATGTTTDAVVVACTDRGEQLQYAGPGTVAGTLIARAVSKALHQALDIWEEER</sequence>
<accession>A0A292YLJ8</accession>
<organism evidence="1 2">
    <name type="scientific">Effusibacillus lacus</name>
    <dbReference type="NCBI Taxonomy" id="1348429"/>
    <lineage>
        <taxon>Bacteria</taxon>
        <taxon>Bacillati</taxon>
        <taxon>Bacillota</taxon>
        <taxon>Bacilli</taxon>
        <taxon>Bacillales</taxon>
        <taxon>Alicyclobacillaceae</taxon>
        <taxon>Effusibacillus</taxon>
    </lineage>
</organism>
<proteinExistence type="predicted"/>
<dbReference type="InterPro" id="IPR002808">
    <property type="entry name" value="AdoCbi_amidolase"/>
</dbReference>
<protein>
    <recommendedName>
        <fullName evidence="3">Adenosylcobinamide amidohydrolase</fullName>
    </recommendedName>
</protein>
<dbReference type="Proteomes" id="UP000217785">
    <property type="component" value="Unassembled WGS sequence"/>
</dbReference>
<name>A0A292YLJ8_9BACL</name>
<dbReference type="PANTHER" id="PTHR35336">
    <property type="entry name" value="ADENOSYLCOBINAMIDE AMIDOHYDROLASE"/>
    <property type="match status" value="1"/>
</dbReference>
<dbReference type="PANTHER" id="PTHR35336:SF5">
    <property type="entry name" value="ADENOSYLCOBINAMIDE AMIDOHYDROLASE"/>
    <property type="match status" value="1"/>
</dbReference>
<dbReference type="RefSeq" id="WP_096181060.1">
    <property type="nucleotide sequence ID" value="NZ_BDUF01000020.1"/>
</dbReference>
<dbReference type="AlphaFoldDB" id="A0A292YLJ8"/>
<evidence type="ECO:0000313" key="1">
    <source>
        <dbReference type="EMBL" id="GAX89365.1"/>
    </source>
</evidence>
<dbReference type="Pfam" id="PF01955">
    <property type="entry name" value="CbiZ"/>
    <property type="match status" value="1"/>
</dbReference>
<dbReference type="OrthoDB" id="9799422at2"/>
<gene>
    <name evidence="1" type="ORF">EFBL_0983</name>
</gene>
<dbReference type="InterPro" id="IPR052209">
    <property type="entry name" value="CbiZ"/>
</dbReference>
<comment type="caution">
    <text evidence="1">The sequence shown here is derived from an EMBL/GenBank/DDBJ whole genome shotgun (WGS) entry which is preliminary data.</text>
</comment>
<keyword evidence="2" id="KW-1185">Reference proteome</keyword>
<dbReference type="EMBL" id="BDUF01000020">
    <property type="protein sequence ID" value="GAX89365.1"/>
    <property type="molecule type" value="Genomic_DNA"/>
</dbReference>
<evidence type="ECO:0008006" key="3">
    <source>
        <dbReference type="Google" id="ProtNLM"/>
    </source>
</evidence>
<evidence type="ECO:0000313" key="2">
    <source>
        <dbReference type="Proteomes" id="UP000217785"/>
    </source>
</evidence>
<reference evidence="2" key="1">
    <citation type="submission" date="2017-07" db="EMBL/GenBank/DDBJ databases">
        <title>Draft genome sequence of Effusibacillus lacus strain skLN1.</title>
        <authorList>
            <person name="Watanabe M."/>
            <person name="Kojima H."/>
            <person name="Fukui M."/>
        </authorList>
    </citation>
    <scope>NUCLEOTIDE SEQUENCE [LARGE SCALE GENOMIC DNA]</scope>
    <source>
        <strain evidence="2">skLN1</strain>
    </source>
</reference>